<reference evidence="6 7" key="1">
    <citation type="submission" date="2024-09" db="EMBL/GenBank/DDBJ databases">
        <title>Rethinking Asexuality: The Enigmatic Case of Functional Sexual Genes in Lepraria (Stereocaulaceae).</title>
        <authorList>
            <person name="Doellman M."/>
            <person name="Sun Y."/>
            <person name="Barcenas-Pena A."/>
            <person name="Lumbsch H.T."/>
            <person name="Grewe F."/>
        </authorList>
    </citation>
    <scope>NUCLEOTIDE SEQUENCE [LARGE SCALE GENOMIC DNA]</scope>
    <source>
        <strain evidence="6 7">Mercado 3170</strain>
    </source>
</reference>
<accession>A0ABR4AHN6</accession>
<name>A0ABR4AHN6_9LECA</name>
<comment type="subcellular location">
    <subcellularLocation>
        <location evidence="1">Membrane</location>
    </subcellularLocation>
</comment>
<proteinExistence type="predicted"/>
<feature type="transmembrane region" description="Helical" evidence="5">
    <location>
        <begin position="106"/>
        <end position="127"/>
    </location>
</feature>
<gene>
    <name evidence="6" type="ORF">N7G274_002740</name>
</gene>
<evidence type="ECO:0000256" key="3">
    <source>
        <dbReference type="ARBA" id="ARBA00022989"/>
    </source>
</evidence>
<evidence type="ECO:0000313" key="7">
    <source>
        <dbReference type="Proteomes" id="UP001590950"/>
    </source>
</evidence>
<keyword evidence="2 5" id="KW-0812">Transmembrane</keyword>
<comment type="caution">
    <text evidence="6">The sequence shown here is derived from an EMBL/GenBank/DDBJ whole genome shotgun (WGS) entry which is preliminary data.</text>
</comment>
<dbReference type="InterPro" id="IPR001129">
    <property type="entry name" value="Membr-assoc_MAPEG"/>
</dbReference>
<keyword evidence="4 5" id="KW-0472">Membrane</keyword>
<evidence type="ECO:0000256" key="4">
    <source>
        <dbReference type="ARBA" id="ARBA00023136"/>
    </source>
</evidence>
<evidence type="ECO:0008006" key="8">
    <source>
        <dbReference type="Google" id="ProtNLM"/>
    </source>
</evidence>
<evidence type="ECO:0000256" key="5">
    <source>
        <dbReference type="SAM" id="Phobius"/>
    </source>
</evidence>
<dbReference type="InterPro" id="IPR023352">
    <property type="entry name" value="MAPEG-like_dom_sf"/>
</dbReference>
<evidence type="ECO:0000256" key="2">
    <source>
        <dbReference type="ARBA" id="ARBA00022692"/>
    </source>
</evidence>
<dbReference type="SUPFAM" id="SSF161084">
    <property type="entry name" value="MAPEG domain-like"/>
    <property type="match status" value="1"/>
</dbReference>
<organism evidence="6 7">
    <name type="scientific">Stereocaulon virgatum</name>
    <dbReference type="NCBI Taxonomy" id="373712"/>
    <lineage>
        <taxon>Eukaryota</taxon>
        <taxon>Fungi</taxon>
        <taxon>Dikarya</taxon>
        <taxon>Ascomycota</taxon>
        <taxon>Pezizomycotina</taxon>
        <taxon>Lecanoromycetes</taxon>
        <taxon>OSLEUM clade</taxon>
        <taxon>Lecanoromycetidae</taxon>
        <taxon>Lecanorales</taxon>
        <taxon>Lecanorineae</taxon>
        <taxon>Stereocaulaceae</taxon>
        <taxon>Stereocaulon</taxon>
    </lineage>
</organism>
<dbReference type="EMBL" id="JBEFKJ010000008">
    <property type="protein sequence ID" value="KAL2044965.1"/>
    <property type="molecule type" value="Genomic_DNA"/>
</dbReference>
<keyword evidence="3 5" id="KW-1133">Transmembrane helix</keyword>
<keyword evidence="7" id="KW-1185">Reference proteome</keyword>
<evidence type="ECO:0000256" key="1">
    <source>
        <dbReference type="ARBA" id="ARBA00004370"/>
    </source>
</evidence>
<protein>
    <recommendedName>
        <fullName evidence="8">Glutathione transferase</fullName>
    </recommendedName>
</protein>
<dbReference type="Gene3D" id="1.20.120.550">
    <property type="entry name" value="Membrane associated eicosanoid/glutathione metabolism-like domain"/>
    <property type="match status" value="1"/>
</dbReference>
<sequence>MYATKLYESKTKREFDLTQPRSLVRKLETDQTLDQATKDTITRAEGAQSNGFENIPLFAAAVVAGNMAHLSPSYLNALSMGYVASRMLYTVIYVNNVNNTVAQGRSVVFLAGVGICMALFVGAGRVLG</sequence>
<dbReference type="Pfam" id="PF01124">
    <property type="entry name" value="MAPEG"/>
    <property type="match status" value="1"/>
</dbReference>
<dbReference type="PANTHER" id="PTHR35371:SF1">
    <property type="entry name" value="BLR7753 PROTEIN"/>
    <property type="match status" value="1"/>
</dbReference>
<evidence type="ECO:0000313" key="6">
    <source>
        <dbReference type="EMBL" id="KAL2044965.1"/>
    </source>
</evidence>
<dbReference type="Proteomes" id="UP001590950">
    <property type="component" value="Unassembled WGS sequence"/>
</dbReference>
<dbReference type="PANTHER" id="PTHR35371">
    <property type="entry name" value="INNER MEMBRANE PROTEIN"/>
    <property type="match status" value="1"/>
</dbReference>